<dbReference type="AlphaFoldDB" id="M1NRU4"/>
<evidence type="ECO:0000313" key="4">
    <source>
        <dbReference type="Proteomes" id="UP000011723"/>
    </source>
</evidence>
<evidence type="ECO:0000259" key="2">
    <source>
        <dbReference type="Pfam" id="PF12804"/>
    </source>
</evidence>
<evidence type="ECO:0000313" key="3">
    <source>
        <dbReference type="EMBL" id="AGF72222.1"/>
    </source>
</evidence>
<keyword evidence="4" id="KW-1185">Reference proteome</keyword>
<feature type="domain" description="MobA-like NTP transferase" evidence="2">
    <location>
        <begin position="2"/>
        <end position="160"/>
    </location>
</feature>
<proteinExistence type="predicted"/>
<reference evidence="3 4" key="1">
    <citation type="journal article" date="2012" name="Stand. Genomic Sci.">
        <title>Genome sequence of the halotolerant bacterium Corynebacterium halotolerans type strain YIM 70093(T) (= DSM 44683(T)).</title>
        <authorList>
            <person name="Ruckert C."/>
            <person name="Albersmeier A."/>
            <person name="Al-Dilaimi A."/>
            <person name="Niehaus K."/>
            <person name="Szczepanowski R."/>
            <person name="Kalinowski J."/>
        </authorList>
    </citation>
    <scope>NUCLEOTIDE SEQUENCE [LARGE SCALE GENOMIC DNA]</scope>
    <source>
        <strain evidence="3">YIM 70093</strain>
    </source>
</reference>
<sequence length="193" mass="19720">MIILAGGRGSRMGGVDKSQVRLDGVTLLDRVLDAVTRQLPGVGEIVVVSPHDVPVPAGVAVVSEDPPFGGPAAGVAAGFAALDAPAIVLVFSVDAPESPRVATRLLAGLVRDLDADVAVVRAADGHLQPLCAAWRGEGLARALENLGDPRDVAAKKLLAAAGKVTEINGDGRERDYDTVAELSERGEVGLPEG</sequence>
<dbReference type="GO" id="GO:0016779">
    <property type="term" value="F:nucleotidyltransferase activity"/>
    <property type="evidence" value="ECO:0007669"/>
    <property type="project" value="TreeGrafter"/>
</dbReference>
<dbReference type="PATRIC" id="fig|1121362.3.peg.1225"/>
<dbReference type="PANTHER" id="PTHR19136:SF81">
    <property type="entry name" value="MOLYBDENUM COFACTOR GUANYLYLTRANSFERASE"/>
    <property type="match status" value="1"/>
</dbReference>
<keyword evidence="1" id="KW-0808">Transferase</keyword>
<dbReference type="KEGG" id="chn:A605_06080"/>
<dbReference type="eggNOG" id="COG0746">
    <property type="taxonomic scope" value="Bacteria"/>
</dbReference>
<evidence type="ECO:0000256" key="1">
    <source>
        <dbReference type="ARBA" id="ARBA00022679"/>
    </source>
</evidence>
<dbReference type="Pfam" id="PF12804">
    <property type="entry name" value="NTP_transf_3"/>
    <property type="match status" value="1"/>
</dbReference>
<protein>
    <recommendedName>
        <fullName evidence="2">MobA-like NTP transferase domain-containing protein</fullName>
    </recommendedName>
</protein>
<accession>M1NRU4</accession>
<dbReference type="InterPro" id="IPR029044">
    <property type="entry name" value="Nucleotide-diphossugar_trans"/>
</dbReference>
<dbReference type="HOGENOM" id="CLU_055597_1_3_11"/>
<dbReference type="Gene3D" id="3.90.550.10">
    <property type="entry name" value="Spore Coat Polysaccharide Biosynthesis Protein SpsA, Chain A"/>
    <property type="match status" value="1"/>
</dbReference>
<dbReference type="EMBL" id="CP003697">
    <property type="protein sequence ID" value="AGF72222.1"/>
    <property type="molecule type" value="Genomic_DNA"/>
</dbReference>
<dbReference type="Proteomes" id="UP000011723">
    <property type="component" value="Chromosome"/>
</dbReference>
<organism evidence="3 4">
    <name type="scientific">Corynebacterium halotolerans YIM 70093 = DSM 44683</name>
    <dbReference type="NCBI Taxonomy" id="1121362"/>
    <lineage>
        <taxon>Bacteria</taxon>
        <taxon>Bacillati</taxon>
        <taxon>Actinomycetota</taxon>
        <taxon>Actinomycetes</taxon>
        <taxon>Mycobacteriales</taxon>
        <taxon>Corynebacteriaceae</taxon>
        <taxon>Corynebacterium</taxon>
    </lineage>
</organism>
<dbReference type="STRING" id="1121362.A605_06080"/>
<gene>
    <name evidence="3" type="ORF">A605_06080</name>
</gene>
<name>M1NRU4_9CORY</name>
<dbReference type="PANTHER" id="PTHR19136">
    <property type="entry name" value="MOLYBDENUM COFACTOR GUANYLYLTRANSFERASE"/>
    <property type="match status" value="1"/>
</dbReference>
<dbReference type="SUPFAM" id="SSF53448">
    <property type="entry name" value="Nucleotide-diphospho-sugar transferases"/>
    <property type="match status" value="1"/>
</dbReference>
<dbReference type="InterPro" id="IPR025877">
    <property type="entry name" value="MobA-like_NTP_Trfase"/>
</dbReference>